<name>A0A650FPT8_HERIL</name>
<dbReference type="EMBL" id="MK933781">
    <property type="protein sequence ID" value="QGV12999.1"/>
    <property type="molecule type" value="mRNA"/>
</dbReference>
<evidence type="ECO:0000256" key="1">
    <source>
        <dbReference type="ARBA" id="ARBA00009641"/>
    </source>
</evidence>
<sequence length="43" mass="4490">MPCGGCGNDCKCTSEKCGDNCKCDKSCNCTCKSGTKEQCCKGK</sequence>
<keyword evidence="5" id="KW-0186">Copper</keyword>
<reference evidence="6" key="1">
    <citation type="submission" date="2019-05" db="EMBL/GenBank/DDBJ databases">
        <authorList>
            <person name="Gao Z."/>
            <person name="Zhu F."/>
        </authorList>
    </citation>
    <scope>NUCLEOTIDE SEQUENCE</scope>
</reference>
<protein>
    <submittedName>
        <fullName evidence="6">Metallothionein</fullName>
    </submittedName>
</protein>
<comment type="similarity">
    <text evidence="1">Belongs to the metallothionein superfamily. Type 5 family.</text>
</comment>
<dbReference type="GO" id="GO:0046872">
    <property type="term" value="F:metal ion binding"/>
    <property type="evidence" value="ECO:0007669"/>
    <property type="project" value="UniProtKB-KW"/>
</dbReference>
<dbReference type="Pfam" id="PF02067">
    <property type="entry name" value="Metallothio_5"/>
    <property type="match status" value="1"/>
</dbReference>
<evidence type="ECO:0000256" key="2">
    <source>
        <dbReference type="ARBA" id="ARBA00022539"/>
    </source>
</evidence>
<organism evidence="6">
    <name type="scientific">Hermetia illucens</name>
    <name type="common">Black soldier fly</name>
    <dbReference type="NCBI Taxonomy" id="343691"/>
    <lineage>
        <taxon>Eukaryota</taxon>
        <taxon>Metazoa</taxon>
        <taxon>Ecdysozoa</taxon>
        <taxon>Arthropoda</taxon>
        <taxon>Hexapoda</taxon>
        <taxon>Insecta</taxon>
        <taxon>Pterygota</taxon>
        <taxon>Neoptera</taxon>
        <taxon>Endopterygota</taxon>
        <taxon>Diptera</taxon>
        <taxon>Brachycera</taxon>
        <taxon>Stratiomyomorpha</taxon>
        <taxon>Stratiomyidae</taxon>
        <taxon>Hermetiinae</taxon>
        <taxon>Hermetia</taxon>
    </lineage>
</organism>
<dbReference type="OrthoDB" id="7802073at2759"/>
<gene>
    <name evidence="6" type="primary">MT2B</name>
</gene>
<evidence type="ECO:0000256" key="5">
    <source>
        <dbReference type="ARBA" id="ARBA00023008"/>
    </source>
</evidence>
<evidence type="ECO:0000313" key="6">
    <source>
        <dbReference type="EMBL" id="QGV12999.1"/>
    </source>
</evidence>
<dbReference type="InterPro" id="IPR000966">
    <property type="entry name" value="Metalthion_5"/>
</dbReference>
<dbReference type="AlphaFoldDB" id="A0A650FPT8"/>
<keyword evidence="4" id="KW-0862">Zinc</keyword>
<keyword evidence="3" id="KW-0479">Metal-binding</keyword>
<evidence type="ECO:0000256" key="4">
    <source>
        <dbReference type="ARBA" id="ARBA00022833"/>
    </source>
</evidence>
<proteinExistence type="evidence at transcript level"/>
<dbReference type="PRINTS" id="PR00872">
    <property type="entry name" value="MTDIPTERA"/>
</dbReference>
<keyword evidence="2" id="KW-0104">Cadmium</keyword>
<accession>A0A650FPT8</accession>
<evidence type="ECO:0000256" key="3">
    <source>
        <dbReference type="ARBA" id="ARBA00022723"/>
    </source>
</evidence>